<dbReference type="GO" id="GO:0005825">
    <property type="term" value="C:half bridge of spindle pole body"/>
    <property type="evidence" value="ECO:0007669"/>
    <property type="project" value="UniProtKB-ARBA"/>
</dbReference>
<organism evidence="6 7">
    <name type="scientific">Rhodotorula paludigena</name>
    <dbReference type="NCBI Taxonomy" id="86838"/>
    <lineage>
        <taxon>Eukaryota</taxon>
        <taxon>Fungi</taxon>
        <taxon>Dikarya</taxon>
        <taxon>Basidiomycota</taxon>
        <taxon>Pucciniomycotina</taxon>
        <taxon>Microbotryomycetes</taxon>
        <taxon>Sporidiobolales</taxon>
        <taxon>Sporidiobolaceae</taxon>
        <taxon>Rhodotorula</taxon>
    </lineage>
</organism>
<dbReference type="GO" id="GO:0072686">
    <property type="term" value="C:mitotic spindle"/>
    <property type="evidence" value="ECO:0007669"/>
    <property type="project" value="InterPro"/>
</dbReference>
<feature type="region of interest" description="Disordered" evidence="4">
    <location>
        <begin position="110"/>
        <end position="175"/>
    </location>
</feature>
<dbReference type="GO" id="GO:0005509">
    <property type="term" value="F:calcium ion binding"/>
    <property type="evidence" value="ECO:0007669"/>
    <property type="project" value="InterPro"/>
</dbReference>
<dbReference type="InterPro" id="IPR013964">
    <property type="entry name" value="DASH_Ask1"/>
</dbReference>
<keyword evidence="1" id="KW-0479">Metal-binding</keyword>
<dbReference type="InterPro" id="IPR011992">
    <property type="entry name" value="EF-hand-dom_pair"/>
</dbReference>
<evidence type="ECO:0000256" key="2">
    <source>
        <dbReference type="ARBA" id="ARBA00022737"/>
    </source>
</evidence>
<dbReference type="GO" id="GO:0016460">
    <property type="term" value="C:myosin II complex"/>
    <property type="evidence" value="ECO:0007669"/>
    <property type="project" value="TreeGrafter"/>
</dbReference>
<evidence type="ECO:0000256" key="3">
    <source>
        <dbReference type="ARBA" id="ARBA00022837"/>
    </source>
</evidence>
<dbReference type="Pfam" id="PF08655">
    <property type="entry name" value="DASH_Ask1"/>
    <property type="match status" value="1"/>
</dbReference>
<dbReference type="AlphaFoldDB" id="A0AAV5GCY6"/>
<feature type="compositionally biased region" description="Basic and acidic residues" evidence="4">
    <location>
        <begin position="243"/>
        <end position="252"/>
    </location>
</feature>
<evidence type="ECO:0000256" key="4">
    <source>
        <dbReference type="SAM" id="MobiDB-lite"/>
    </source>
</evidence>
<feature type="domain" description="EF-hand" evidence="5">
    <location>
        <begin position="744"/>
        <end position="779"/>
    </location>
</feature>
<evidence type="ECO:0000259" key="5">
    <source>
        <dbReference type="PROSITE" id="PS50222"/>
    </source>
</evidence>
<dbReference type="PROSITE" id="PS00018">
    <property type="entry name" value="EF_HAND_1"/>
    <property type="match status" value="2"/>
</dbReference>
<dbReference type="PANTHER" id="PTHR23048">
    <property type="entry name" value="MYOSIN LIGHT CHAIN 1, 3"/>
    <property type="match status" value="1"/>
</dbReference>
<feature type="compositionally biased region" description="Low complexity" evidence="4">
    <location>
        <begin position="641"/>
        <end position="659"/>
    </location>
</feature>
<comment type="caution">
    <text evidence="6">The sequence shown here is derived from an EMBL/GenBank/DDBJ whole genome shotgun (WGS) entry which is preliminary data.</text>
</comment>
<dbReference type="Proteomes" id="UP001342314">
    <property type="component" value="Unassembled WGS sequence"/>
</dbReference>
<sequence length="890" mass="94675">MPPFRDPNRLFYDSENPVMLSQDEIAQLSPAELQAATDQLDQNLVLLLQRIEENFARCNEVVTERILPAVEQHGENSARIFQSIKARTARFWKPFFEAAANISLNDPYGEEASVHTDEPSHATASPERTLASDEGDLTYASHPSLNFDSTPRAATTAANESSAPHEPHWSTDVSPFPALQTDLRASAGPSAAADNSALQKYDLPDVDRLQLGEYAPDSPGLAEPQFETINVGAAMGRGGARGGAEDRSRTGLHDLSSATGQSEPSFLRRQPGSPASRNPRAGGDKTHSVLLEKILRKGLASPAVPRAHGPGSSTPGAAGKVKFPHDLPQNWDGIANLSTTALDAFPSPIKRRAGDDSMYGAPSSVATARGALMSSPAPTPRNPLNASTSTLRRYPASPAPPGSAAPSFSRTPAKEAARRTVQNVYDSLAELDSPTLELPSALKNPARTMAFSHYIATGAGAGDRSERVGDESPSQRSTVRRSGGALLSDEAAAGAGERDESYASMPSQPSFLTGPIPQRPGTEASISHHDIPLADFGGGTTANIDVLLGGGGAAPADQYAGIVDDDARPPFGSHSGGDESFTGEEDPHGAYGIRPSEPTYTEGFDEGYSRDGDELQPLGGAGGHRALRLPGQDGPEDTLFGMPPARGAGAAPAQAASRRVTYADPHGDSVDGQGEGGEDDSFDEEARRSGFRLHGLSEMETLHGGELLSSGSAKKPSPYASSRHHASASSSRAPPAGPSQLSPDQQQEVREAFELFDLDKDQKLDYHEFKVALRALGFDLKKAEVLKLMRERNHDDGGAGSLTIGLDGFMGIAEQLILARDPLDEIRRAFKLFDEEGTGKISFRNLKKVARELGENLADEELQAMIEEFDLDMDGEISEQEFIKIMSDDV</sequence>
<dbReference type="FunFam" id="1.10.238.10:FF:000077">
    <property type="entry name" value="Centrin 1"/>
    <property type="match status" value="1"/>
</dbReference>
<feature type="region of interest" description="Disordered" evidence="4">
    <location>
        <begin position="460"/>
        <end position="530"/>
    </location>
</feature>
<dbReference type="SMART" id="SM00054">
    <property type="entry name" value="EFh"/>
    <property type="match status" value="3"/>
</dbReference>
<name>A0AAV5GCY6_9BASI</name>
<accession>A0AAV5GCY6</accession>
<dbReference type="PROSITE" id="PS50222">
    <property type="entry name" value="EF_HAND_2"/>
    <property type="match status" value="3"/>
</dbReference>
<keyword evidence="7" id="KW-1185">Reference proteome</keyword>
<feature type="compositionally biased region" description="Polar residues" evidence="4">
    <location>
        <begin position="382"/>
        <end position="391"/>
    </location>
</feature>
<feature type="domain" description="EF-hand" evidence="5">
    <location>
        <begin position="857"/>
        <end position="890"/>
    </location>
</feature>
<evidence type="ECO:0000313" key="7">
    <source>
        <dbReference type="Proteomes" id="UP001342314"/>
    </source>
</evidence>
<dbReference type="PANTHER" id="PTHR23048:SF48">
    <property type="entry name" value="CENTRIN 3"/>
    <property type="match status" value="1"/>
</dbReference>
<evidence type="ECO:0000313" key="6">
    <source>
        <dbReference type="EMBL" id="GJN87214.1"/>
    </source>
</evidence>
<keyword evidence="3" id="KW-0106">Calcium</keyword>
<feature type="compositionally biased region" description="Polar residues" evidence="4">
    <location>
        <begin position="141"/>
        <end position="162"/>
    </location>
</feature>
<dbReference type="InterPro" id="IPR018247">
    <property type="entry name" value="EF_Hand_1_Ca_BS"/>
</dbReference>
<reference evidence="6 7" key="1">
    <citation type="submission" date="2021-12" db="EMBL/GenBank/DDBJ databases">
        <title>High titer production of polyol ester of fatty acids by Rhodotorula paludigena BS15 towards product separation-free biomass refinery.</title>
        <authorList>
            <person name="Mano J."/>
            <person name="Ono H."/>
            <person name="Tanaka T."/>
            <person name="Naito K."/>
            <person name="Sushida H."/>
            <person name="Ike M."/>
            <person name="Tokuyasu K."/>
            <person name="Kitaoka M."/>
        </authorList>
    </citation>
    <scope>NUCLEOTIDE SEQUENCE [LARGE SCALE GENOMIC DNA]</scope>
    <source>
        <strain evidence="6 7">BS15</strain>
    </source>
</reference>
<feature type="region of interest" description="Disordered" evidence="4">
    <location>
        <begin position="706"/>
        <end position="746"/>
    </location>
</feature>
<dbReference type="SUPFAM" id="SSF47473">
    <property type="entry name" value="EF-hand"/>
    <property type="match status" value="1"/>
</dbReference>
<dbReference type="GO" id="GO:0008608">
    <property type="term" value="P:attachment of spindle microtubules to kinetochore"/>
    <property type="evidence" value="ECO:0007669"/>
    <property type="project" value="InterPro"/>
</dbReference>
<protein>
    <recommendedName>
        <fullName evidence="5">EF-hand domain-containing protein</fullName>
    </recommendedName>
</protein>
<dbReference type="GO" id="GO:0030474">
    <property type="term" value="P:spindle pole body duplication"/>
    <property type="evidence" value="ECO:0007669"/>
    <property type="project" value="UniProtKB-ARBA"/>
</dbReference>
<dbReference type="Pfam" id="PF13499">
    <property type="entry name" value="EF-hand_7"/>
    <property type="match status" value="2"/>
</dbReference>
<keyword evidence="2" id="KW-0677">Repeat</keyword>
<feature type="region of interest" description="Disordered" evidence="4">
    <location>
        <begin position="566"/>
        <end position="685"/>
    </location>
</feature>
<feature type="compositionally biased region" description="Low complexity" evidence="4">
    <location>
        <begin position="716"/>
        <end position="734"/>
    </location>
</feature>
<feature type="region of interest" description="Disordered" evidence="4">
    <location>
        <begin position="371"/>
        <end position="419"/>
    </location>
</feature>
<feature type="region of interest" description="Disordered" evidence="4">
    <location>
        <begin position="234"/>
        <end position="285"/>
    </location>
</feature>
<dbReference type="CDD" id="cd00051">
    <property type="entry name" value="EFh"/>
    <property type="match status" value="1"/>
</dbReference>
<dbReference type="InterPro" id="IPR050230">
    <property type="entry name" value="CALM/Myosin/TropC-like"/>
</dbReference>
<feature type="domain" description="EF-hand" evidence="5">
    <location>
        <begin position="821"/>
        <end position="856"/>
    </location>
</feature>
<dbReference type="EMBL" id="BQKY01000001">
    <property type="protein sequence ID" value="GJN87214.1"/>
    <property type="molecule type" value="Genomic_DNA"/>
</dbReference>
<dbReference type="Gene3D" id="1.10.238.10">
    <property type="entry name" value="EF-hand"/>
    <property type="match status" value="2"/>
</dbReference>
<evidence type="ECO:0000256" key="1">
    <source>
        <dbReference type="ARBA" id="ARBA00022723"/>
    </source>
</evidence>
<dbReference type="InterPro" id="IPR002048">
    <property type="entry name" value="EF_hand_dom"/>
</dbReference>
<proteinExistence type="predicted"/>
<gene>
    <name evidence="6" type="ORF">Rhopal_000159-T1</name>
</gene>
<dbReference type="GO" id="GO:0042729">
    <property type="term" value="C:DASH complex"/>
    <property type="evidence" value="ECO:0007669"/>
    <property type="project" value="InterPro"/>
</dbReference>